<gene>
    <name evidence="1" type="ORF">AAF712_015820</name>
</gene>
<evidence type="ECO:0000313" key="2">
    <source>
        <dbReference type="Proteomes" id="UP001437256"/>
    </source>
</evidence>
<evidence type="ECO:0000313" key="1">
    <source>
        <dbReference type="EMBL" id="KAL0057533.1"/>
    </source>
</evidence>
<comment type="caution">
    <text evidence="1">The sequence shown here is derived from an EMBL/GenBank/DDBJ whole genome shotgun (WGS) entry which is preliminary data.</text>
</comment>
<sequence length="248" mass="28710">MVEIEDHPLYLNADYLTKKLIKDACKNVGWGAHVHRRGMSRVPRLPKIPKPKEVVLPNFTFVHEEWLTVELYTDFAAYAWNERPVRGINFIHQLLINDFAELRLPSTGDSFKDDRNAYQQKEASKCSPMIRQSLFDIGMRELTFVRNEGQYWMLEQLTKPYTQDQYEDAGRSTLYASEFRGVGCCDPELAVILLCSITPKAQKLTVTRAGKERFFILKKWTPESDVPESDAIRKFQDCIVVSRPTSEI</sequence>
<proteinExistence type="predicted"/>
<organism evidence="1 2">
    <name type="scientific">Marasmius tenuissimus</name>
    <dbReference type="NCBI Taxonomy" id="585030"/>
    <lineage>
        <taxon>Eukaryota</taxon>
        <taxon>Fungi</taxon>
        <taxon>Dikarya</taxon>
        <taxon>Basidiomycota</taxon>
        <taxon>Agaricomycotina</taxon>
        <taxon>Agaricomycetes</taxon>
        <taxon>Agaricomycetidae</taxon>
        <taxon>Agaricales</taxon>
        <taxon>Marasmiineae</taxon>
        <taxon>Marasmiaceae</taxon>
        <taxon>Marasmius</taxon>
    </lineage>
</organism>
<dbReference type="Proteomes" id="UP001437256">
    <property type="component" value="Unassembled WGS sequence"/>
</dbReference>
<reference evidence="1 2" key="1">
    <citation type="submission" date="2024-05" db="EMBL/GenBank/DDBJ databases">
        <title>A draft genome resource for the thread blight pathogen Marasmius tenuissimus strain MS-2.</title>
        <authorList>
            <person name="Yulfo-Soto G.E."/>
            <person name="Baruah I.K."/>
            <person name="Amoako-Attah I."/>
            <person name="Bukari Y."/>
            <person name="Meinhardt L.W."/>
            <person name="Bailey B.A."/>
            <person name="Cohen S.P."/>
        </authorList>
    </citation>
    <scope>NUCLEOTIDE SEQUENCE [LARGE SCALE GENOMIC DNA]</scope>
    <source>
        <strain evidence="1 2">MS-2</strain>
    </source>
</reference>
<protein>
    <submittedName>
        <fullName evidence="1">Uncharacterized protein</fullName>
    </submittedName>
</protein>
<name>A0ABR2Z8B9_9AGAR</name>
<keyword evidence="2" id="KW-1185">Reference proteome</keyword>
<dbReference type="EMBL" id="JBBXMP010000503">
    <property type="protein sequence ID" value="KAL0057533.1"/>
    <property type="molecule type" value="Genomic_DNA"/>
</dbReference>
<accession>A0ABR2Z8B9</accession>